<dbReference type="PANTHER" id="PTHR13587">
    <property type="entry name" value="INTEGRATOR COMPLEX SUBUNIT 3"/>
    <property type="match status" value="1"/>
</dbReference>
<keyword evidence="9" id="KW-0812">Transmembrane</keyword>
<comment type="similarity">
    <text evidence="3">Belongs to the Integrator subunit 3 family.</text>
</comment>
<dbReference type="EMBL" id="JARGDH010000004">
    <property type="protein sequence ID" value="KAL0270690.1"/>
    <property type="molecule type" value="Genomic_DNA"/>
</dbReference>
<keyword evidence="9" id="KW-1133">Transmembrane helix</keyword>
<keyword evidence="5" id="KW-0539">Nucleus</keyword>
<comment type="function">
    <text evidence="7">Component of the integrator complex, a multiprotein complex that terminates RNA polymerase II (Pol II) transcription in the promoter-proximal region of genes. The integrator complex provides a quality checkpoint during transcription elongation by driving premature transcription termination of transcripts that are unfavorably configured for transcriptional elongation: the complex terminates transcription by (1) catalyzing dephosphorylation of the C-terminal domain (CTD) of Pol II subunit Polr2A/Rbp1 and Spt5, and (2) degrading the exiting nascent RNA transcript via endonuclease activity. The integrator complex is also involved in the 3'-end processing of the U7 snRNA, and also the spliceosomal snRNAs U1, U2, U4 and U5.</text>
</comment>
<feature type="transmembrane region" description="Helical" evidence="9">
    <location>
        <begin position="21"/>
        <end position="39"/>
    </location>
</feature>
<feature type="domain" description="Integrator complex subunit 3 N-terminal" evidence="10">
    <location>
        <begin position="99"/>
        <end position="503"/>
    </location>
</feature>
<organism evidence="12">
    <name type="scientific">Menopon gallinae</name>
    <name type="common">poultry shaft louse</name>
    <dbReference type="NCBI Taxonomy" id="328185"/>
    <lineage>
        <taxon>Eukaryota</taxon>
        <taxon>Metazoa</taxon>
        <taxon>Ecdysozoa</taxon>
        <taxon>Arthropoda</taxon>
        <taxon>Hexapoda</taxon>
        <taxon>Insecta</taxon>
        <taxon>Pterygota</taxon>
        <taxon>Neoptera</taxon>
        <taxon>Paraneoptera</taxon>
        <taxon>Psocodea</taxon>
        <taxon>Troctomorpha</taxon>
        <taxon>Phthiraptera</taxon>
        <taxon>Amblycera</taxon>
        <taxon>Menoponidae</taxon>
        <taxon>Menopon</taxon>
    </lineage>
</organism>
<reference evidence="12" key="1">
    <citation type="journal article" date="2024" name="Gigascience">
        <title>Chromosome-level genome of the poultry shaft louse Menopon gallinae provides insight into the host-switching and adaptive evolution of parasitic lice.</title>
        <authorList>
            <person name="Xu Y."/>
            <person name="Ma L."/>
            <person name="Liu S."/>
            <person name="Liang Y."/>
            <person name="Liu Q."/>
            <person name="He Z."/>
            <person name="Tian L."/>
            <person name="Duan Y."/>
            <person name="Cai W."/>
            <person name="Li H."/>
            <person name="Song F."/>
        </authorList>
    </citation>
    <scope>NUCLEOTIDE SEQUENCE</scope>
    <source>
        <strain evidence="12">Cailab_2023a</strain>
    </source>
</reference>
<evidence type="ECO:0000256" key="9">
    <source>
        <dbReference type="SAM" id="Phobius"/>
    </source>
</evidence>
<dbReference type="InterPro" id="IPR056518">
    <property type="entry name" value="HEAT_Ints3_C"/>
</dbReference>
<dbReference type="Pfam" id="PF10189">
    <property type="entry name" value="Ints3_N"/>
    <property type="match status" value="1"/>
</dbReference>
<dbReference type="AlphaFoldDB" id="A0AAW2HLK1"/>
<dbReference type="Pfam" id="PF24566">
    <property type="entry name" value="HEAT_Ints3_C"/>
    <property type="match status" value="1"/>
</dbReference>
<evidence type="ECO:0000256" key="5">
    <source>
        <dbReference type="ARBA" id="ARBA00023242"/>
    </source>
</evidence>
<evidence type="ECO:0000256" key="8">
    <source>
        <dbReference type="SAM" id="MobiDB-lite"/>
    </source>
</evidence>
<protein>
    <recommendedName>
        <fullName evidence="6">SOSS complex subunit A homolog</fullName>
    </recommendedName>
</protein>
<feature type="region of interest" description="Disordered" evidence="8">
    <location>
        <begin position="990"/>
        <end position="1048"/>
    </location>
</feature>
<evidence type="ECO:0000313" key="12">
    <source>
        <dbReference type="EMBL" id="KAL0270691.1"/>
    </source>
</evidence>
<dbReference type="GO" id="GO:0005634">
    <property type="term" value="C:nucleus"/>
    <property type="evidence" value="ECO:0007669"/>
    <property type="project" value="UniProtKB-SubCell"/>
</dbReference>
<gene>
    <name evidence="12" type="ORF">PYX00_008010</name>
</gene>
<feature type="region of interest" description="Disordered" evidence="8">
    <location>
        <begin position="909"/>
        <end position="934"/>
    </location>
</feature>
<dbReference type="GO" id="GO:0005737">
    <property type="term" value="C:cytoplasm"/>
    <property type="evidence" value="ECO:0007669"/>
    <property type="project" value="UniProtKB-SubCell"/>
</dbReference>
<comment type="subcellular location">
    <subcellularLocation>
        <location evidence="2">Cytoplasm</location>
    </subcellularLocation>
    <subcellularLocation>
        <location evidence="1">Nucleus</location>
    </subcellularLocation>
</comment>
<evidence type="ECO:0000256" key="7">
    <source>
        <dbReference type="ARBA" id="ARBA00054331"/>
    </source>
</evidence>
<dbReference type="InterPro" id="IPR019333">
    <property type="entry name" value="INTS3_N"/>
</dbReference>
<accession>A0AAW2HLK1</accession>
<evidence type="ECO:0000256" key="4">
    <source>
        <dbReference type="ARBA" id="ARBA00022490"/>
    </source>
</evidence>
<evidence type="ECO:0000259" key="10">
    <source>
        <dbReference type="Pfam" id="PF10189"/>
    </source>
</evidence>
<evidence type="ECO:0000256" key="1">
    <source>
        <dbReference type="ARBA" id="ARBA00004123"/>
    </source>
</evidence>
<sequence length="1048" mass="119859">MLYLSAYSRILFRVPRNSQNVKLYIFLLLIISWCVFVSPKMDQVKIPTSRLFCNSIVENKDEFEEKYERSYQSLQSLTAGLSDKETHDALTRAILKDKGHEEMSLGLLVIILTEPKNATKAYRDLTLISRDGLTLVVSHLSQLVVERYLRFNDVTRSQLMWLLREMIRNGVANVDTLCWNVLRHAAGGDISPKNITLIENLLDIFLENRAWLDKYPVLLSSVVYSFLRLIEDHFSPHLQALRQKEVTFVVQLVRDRFAECLAIGRDFLRLLQIVARIPEIEQLWKDILLNPKVLSPNFTGVQQLMQTRTSRRYLQSRLTPEMEKKLVFFTANVRFGAHKRYQDWFLKQYLMTTESQSLRIDLIRFIVGVIHPTNELLCSDIIPRWAVIGWLLTTCTSAVAAANAKLALFYDWLFFDPEKDNIMNIEPAILVMSNSMRSHPAVTATLLDFMCRIIPNFHPSLQEQVKLGIYSSLRQILKMRVLSSLGPLFDSPKLDRDLRNKVRTTFKEFCLNSAPEGRMEEMPTIIREEATSEIQNNLHPGLMDTEPTFSDDEETHGNNDDEDDIPLSKVRLKEKPGGEGKDLLEPQMLTVIEQLSSDSDNEAKCEAMERLVQLILEAEEIDNQVISQLAYSLSVALQKQFEEPVFPAQVNDESLEDSIGRPLFVLFRNISQLPENDNRRQPLLSLLAELKSIYPGLGYLLLYFLIVCKLNEGKGSLYQNFCQTLDKNLENCLLDDLTLCQEEDDRLLCWLVPGIYEQFSNTATNNPSLIHLVVSTVDSLQLQELISSILLGRLVMFTEEKFMPLIKESLSWETWEQTCLWQLVTAHDIPLSYILPILPELDYTKHPEALTPITLMLKQERPTAEIMKHLLSRTVSPSQDKFVVSILKYWAGEHEDKFAELVGSLLNSRFPGTSPNKRKRGKANSNPSGPPTADQVLGHLDQLRQSCQMTDLHVYSLEPIQRALQVAQINGSDTQRQAFSDLFALAEVEDRTQKSSRGGQKVGKSRSSKPKASLKEISDSSENSSEEEKIMKPKQPKKRLKMIGSDSD</sequence>
<dbReference type="InterPro" id="IPR045334">
    <property type="entry name" value="INTS3"/>
</dbReference>
<proteinExistence type="inferred from homology"/>
<feature type="domain" description="Ints3-like C-terminal" evidence="11">
    <location>
        <begin position="592"/>
        <end position="986"/>
    </location>
</feature>
<keyword evidence="4" id="KW-0963">Cytoplasm</keyword>
<name>A0AAW2HLK1_9NEOP</name>
<evidence type="ECO:0000259" key="11">
    <source>
        <dbReference type="Pfam" id="PF24566"/>
    </source>
</evidence>
<evidence type="ECO:0000256" key="2">
    <source>
        <dbReference type="ARBA" id="ARBA00004496"/>
    </source>
</evidence>
<evidence type="ECO:0000256" key="3">
    <source>
        <dbReference type="ARBA" id="ARBA00006130"/>
    </source>
</evidence>
<feature type="compositionally biased region" description="Acidic residues" evidence="8">
    <location>
        <begin position="549"/>
        <end position="565"/>
    </location>
</feature>
<dbReference type="PANTHER" id="PTHR13587:SF7">
    <property type="entry name" value="INTEGRATOR COMPLEX SUBUNIT 3"/>
    <property type="match status" value="1"/>
</dbReference>
<feature type="compositionally biased region" description="Basic residues" evidence="8">
    <location>
        <begin position="1032"/>
        <end position="1041"/>
    </location>
</feature>
<keyword evidence="9" id="KW-0472">Membrane</keyword>
<feature type="region of interest" description="Disordered" evidence="8">
    <location>
        <begin position="538"/>
        <end position="566"/>
    </location>
</feature>
<dbReference type="EMBL" id="JARGDH010000004">
    <property type="protein sequence ID" value="KAL0270691.1"/>
    <property type="molecule type" value="Genomic_DNA"/>
</dbReference>
<comment type="caution">
    <text evidence="12">The sequence shown here is derived from an EMBL/GenBank/DDBJ whole genome shotgun (WGS) entry which is preliminary data.</text>
</comment>
<evidence type="ECO:0000256" key="6">
    <source>
        <dbReference type="ARBA" id="ARBA00032741"/>
    </source>
</evidence>